<evidence type="ECO:0000259" key="3">
    <source>
        <dbReference type="PROSITE" id="PS51222"/>
    </source>
</evidence>
<dbReference type="AlphaFoldDB" id="A0A8I6XQL1"/>
<organism evidence="4 5">
    <name type="scientific">Hordeum vulgare subsp. vulgare</name>
    <name type="common">Domesticated barley</name>
    <dbReference type="NCBI Taxonomy" id="112509"/>
    <lineage>
        <taxon>Eukaryota</taxon>
        <taxon>Viridiplantae</taxon>
        <taxon>Streptophyta</taxon>
        <taxon>Embryophyta</taxon>
        <taxon>Tracheophyta</taxon>
        <taxon>Spermatophyta</taxon>
        <taxon>Magnoliopsida</taxon>
        <taxon>Liliopsida</taxon>
        <taxon>Poales</taxon>
        <taxon>Poaceae</taxon>
        <taxon>BOP clade</taxon>
        <taxon>Pooideae</taxon>
        <taxon>Triticodae</taxon>
        <taxon>Triticeae</taxon>
        <taxon>Hordeinae</taxon>
        <taxon>Hordeum</taxon>
    </lineage>
</organism>
<accession>A0A8I6XQL1</accession>
<evidence type="ECO:0000313" key="4">
    <source>
        <dbReference type="EnsemblPlants" id="HORVU.MOREX.r3.3HG0235000.1"/>
    </source>
</evidence>
<feature type="domain" description="DCD" evidence="3">
    <location>
        <begin position="38"/>
        <end position="171"/>
    </location>
</feature>
<dbReference type="KEGG" id="hvg:123442846"/>
<dbReference type="GeneID" id="123442846"/>
<dbReference type="Gramene" id="HORVU.MOREX.r2.3HG0195020.1">
    <property type="protein sequence ID" value="HORVU.MOREX.r2.3HG0195020.1"/>
    <property type="gene ID" value="HORVU.MOREX.r2.3HG0195020"/>
</dbReference>
<evidence type="ECO:0000256" key="1">
    <source>
        <dbReference type="SAM" id="Coils"/>
    </source>
</evidence>
<dbReference type="InterPro" id="IPR013989">
    <property type="entry name" value="Dev_and_cell_death_domain"/>
</dbReference>
<dbReference type="PANTHER" id="PTHR46034:SF42">
    <property type="entry name" value="OS01G0165200 PROTEIN"/>
    <property type="match status" value="1"/>
</dbReference>
<protein>
    <recommendedName>
        <fullName evidence="3">DCD domain-containing protein</fullName>
    </recommendedName>
</protein>
<reference evidence="5" key="1">
    <citation type="journal article" date="2012" name="Nature">
        <title>A physical, genetic and functional sequence assembly of the barley genome.</title>
        <authorList>
            <consortium name="The International Barley Genome Sequencing Consortium"/>
            <person name="Mayer K.F."/>
            <person name="Waugh R."/>
            <person name="Brown J.W."/>
            <person name="Schulman A."/>
            <person name="Langridge P."/>
            <person name="Platzer M."/>
            <person name="Fincher G.B."/>
            <person name="Muehlbauer G.J."/>
            <person name="Sato K."/>
            <person name="Close T.J."/>
            <person name="Wise R.P."/>
            <person name="Stein N."/>
        </authorList>
    </citation>
    <scope>NUCLEOTIDE SEQUENCE [LARGE SCALE GENOMIC DNA]</scope>
    <source>
        <strain evidence="5">cv. Morex</strain>
    </source>
</reference>
<feature type="coiled-coil region" evidence="1">
    <location>
        <begin position="389"/>
        <end position="416"/>
    </location>
</feature>
<gene>
    <name evidence="4" type="primary">LOC123442846</name>
</gene>
<keyword evidence="5" id="KW-1185">Reference proteome</keyword>
<sequence>MGTGRKAETYNVAAPKQDRGNTRWYGDQSFPARNLGEDALAGVIFGCTKKTMNECLSKQLFGLPACHFSYVKNIKPGLPLFLFSYSDRKLHGIFEAATPGQLTIDQFAWSHDGRTKTQYPAQVRVSIRTQCLPLPENIYKGVISGNYHKFRHFHFELDHAQTRDLVSLFVPAPVRAVPNEQNLSGPPAPVDDAAPNRCGLSGSLPSPTGAQLVHGVVSTESGSTDGEQFAGSSDSLGRNADHASASRTSKSNDEESAEWDDLDDGVTEKGIKSVNDGHPQINLVHGQQHDPMDVLQKLQELSLLRQEKAQPSEVAVDSTSGRSRLQESPLGATFAKDPSNATLGGDAPLKDSTSFEQRCANDELLQIINELSKKTEAIGKKQIESDEEILVLRATVKDMERKIQELQYQYGKLQLEYSAALLGEPHNILEGPSIFLIGGHNGITWLPSTDSFYPTTDRLVPLRPMSSARAYAAVAALNDHLFVFGGGDGDSWYNTVECYNRVSNEWITCPCLKQKKGSLAGATLNGKIFAIGGGDESRSFSEVEMFDPVLGSWIYSPSMQQSRFAPAAAELNGILYVVGGYDFSDNSYLQSAERYDPREGFWTQLASMKTKRGSHSVTVLGEALYALGGFDGDQMLSTVEIFDPHANSWRIGSPFSVPRGYGCAVTADDNVYLIGGSKSNEETVETVEVYNERQGWSIPGYKAIGNRTFASAIMI</sequence>
<feature type="region of interest" description="Disordered" evidence="2">
    <location>
        <begin position="219"/>
        <end position="289"/>
    </location>
</feature>
<feature type="region of interest" description="Disordered" evidence="2">
    <location>
        <begin position="306"/>
        <end position="349"/>
    </location>
</feature>
<feature type="compositionally biased region" description="Polar residues" evidence="2">
    <location>
        <begin position="219"/>
        <end position="236"/>
    </location>
</feature>
<proteinExistence type="predicted"/>
<dbReference type="GO" id="GO:0034976">
    <property type="term" value="P:response to endoplasmic reticulum stress"/>
    <property type="evidence" value="ECO:0007669"/>
    <property type="project" value="InterPro"/>
</dbReference>
<dbReference type="SUPFAM" id="SSF117281">
    <property type="entry name" value="Kelch motif"/>
    <property type="match status" value="1"/>
</dbReference>
<dbReference type="InterPro" id="IPR015915">
    <property type="entry name" value="Kelch-typ_b-propeller"/>
</dbReference>
<reference evidence="4" key="3">
    <citation type="submission" date="2022-01" db="UniProtKB">
        <authorList>
            <consortium name="EnsemblPlants"/>
        </authorList>
    </citation>
    <scope>IDENTIFICATION</scope>
    <source>
        <strain evidence="4">subsp. vulgare</strain>
    </source>
</reference>
<reference evidence="4" key="2">
    <citation type="submission" date="2020-10" db="EMBL/GenBank/DDBJ databases">
        <authorList>
            <person name="Scholz U."/>
            <person name="Mascher M."/>
            <person name="Fiebig A."/>
        </authorList>
    </citation>
    <scope>NUCLEOTIDE SEQUENCE [LARGE SCALE GENOMIC DNA]</scope>
    <source>
        <strain evidence="4">cv. Morex</strain>
    </source>
</reference>
<dbReference type="SMART" id="SM00612">
    <property type="entry name" value="Kelch"/>
    <property type="match status" value="5"/>
</dbReference>
<dbReference type="PROSITE" id="PS51222">
    <property type="entry name" value="DCD"/>
    <property type="match status" value="1"/>
</dbReference>
<dbReference type="Pfam" id="PF10539">
    <property type="entry name" value="Dev_Cell_Death"/>
    <property type="match status" value="1"/>
</dbReference>
<dbReference type="SMART" id="SM00767">
    <property type="entry name" value="DCD"/>
    <property type="match status" value="1"/>
</dbReference>
<name>A0A8I6XQL1_HORVV</name>
<dbReference type="Pfam" id="PF01344">
    <property type="entry name" value="Kelch_1"/>
    <property type="match status" value="4"/>
</dbReference>
<dbReference type="Gramene" id="HORVU.MOREX.r3.3HG0235000.1">
    <property type="protein sequence ID" value="HORVU.MOREX.r3.3HG0235000.1"/>
    <property type="gene ID" value="HORVU.MOREX.r3.3HG0235000"/>
</dbReference>
<dbReference type="Proteomes" id="UP000011116">
    <property type="component" value="Chromosome 3H"/>
</dbReference>
<dbReference type="EnsemblPlants" id="HORVU.MOREX.r3.3HG0235000.1">
    <property type="protein sequence ID" value="HORVU.MOREX.r3.3HG0235000.1"/>
    <property type="gene ID" value="HORVU.MOREX.r3.3HG0235000"/>
</dbReference>
<dbReference type="OrthoDB" id="45365at2759"/>
<dbReference type="InterPro" id="IPR006652">
    <property type="entry name" value="Kelch_1"/>
</dbReference>
<dbReference type="InterPro" id="IPR044832">
    <property type="entry name" value="NRP-like"/>
</dbReference>
<dbReference type="SMR" id="A0A8I6XQL1"/>
<feature type="compositionally biased region" description="Acidic residues" evidence="2">
    <location>
        <begin position="254"/>
        <end position="265"/>
    </location>
</feature>
<dbReference type="RefSeq" id="XP_044974942.1">
    <property type="nucleotide sequence ID" value="XM_045119007.1"/>
</dbReference>
<evidence type="ECO:0000313" key="5">
    <source>
        <dbReference type="Proteomes" id="UP000011116"/>
    </source>
</evidence>
<dbReference type="Gene3D" id="2.120.10.80">
    <property type="entry name" value="Kelch-type beta propeller"/>
    <property type="match status" value="2"/>
</dbReference>
<dbReference type="PANTHER" id="PTHR46034">
    <property type="match status" value="1"/>
</dbReference>
<feature type="region of interest" description="Disordered" evidence="2">
    <location>
        <begin position="178"/>
        <end position="205"/>
    </location>
</feature>
<evidence type="ECO:0000256" key="2">
    <source>
        <dbReference type="SAM" id="MobiDB-lite"/>
    </source>
</evidence>
<keyword evidence="1" id="KW-0175">Coiled coil</keyword>